<keyword evidence="3" id="KW-1185">Reference proteome</keyword>
<protein>
    <recommendedName>
        <fullName evidence="4">Secreted protein</fullName>
    </recommendedName>
</protein>
<evidence type="ECO:0000313" key="2">
    <source>
        <dbReference type="EMBL" id="TRM70334.1"/>
    </source>
</evidence>
<dbReference type="Proteomes" id="UP000320762">
    <property type="component" value="Unassembled WGS sequence"/>
</dbReference>
<gene>
    <name evidence="2" type="ORF">BD626DRAFT_27347</name>
</gene>
<proteinExistence type="predicted"/>
<organism evidence="2 3">
    <name type="scientific">Schizophyllum amplum</name>
    <dbReference type="NCBI Taxonomy" id="97359"/>
    <lineage>
        <taxon>Eukaryota</taxon>
        <taxon>Fungi</taxon>
        <taxon>Dikarya</taxon>
        <taxon>Basidiomycota</taxon>
        <taxon>Agaricomycotina</taxon>
        <taxon>Agaricomycetes</taxon>
        <taxon>Agaricomycetidae</taxon>
        <taxon>Agaricales</taxon>
        <taxon>Schizophyllaceae</taxon>
        <taxon>Schizophyllum</taxon>
    </lineage>
</organism>
<accession>A0A550CZW2</accession>
<name>A0A550CZW2_9AGAR</name>
<evidence type="ECO:0000256" key="1">
    <source>
        <dbReference type="SAM" id="SignalP"/>
    </source>
</evidence>
<feature type="signal peptide" evidence="1">
    <location>
        <begin position="1"/>
        <end position="19"/>
    </location>
</feature>
<feature type="chain" id="PRO_5022113479" description="Secreted protein" evidence="1">
    <location>
        <begin position="20"/>
        <end position="74"/>
    </location>
</feature>
<keyword evidence="1" id="KW-0732">Signal</keyword>
<evidence type="ECO:0000313" key="3">
    <source>
        <dbReference type="Proteomes" id="UP000320762"/>
    </source>
</evidence>
<reference evidence="2 3" key="1">
    <citation type="journal article" date="2019" name="New Phytol.">
        <title>Comparative genomics reveals unique wood-decay strategies and fruiting body development in the Schizophyllaceae.</title>
        <authorList>
            <person name="Almasi E."/>
            <person name="Sahu N."/>
            <person name="Krizsan K."/>
            <person name="Balint B."/>
            <person name="Kovacs G.M."/>
            <person name="Kiss B."/>
            <person name="Cseklye J."/>
            <person name="Drula E."/>
            <person name="Henrissat B."/>
            <person name="Nagy I."/>
            <person name="Chovatia M."/>
            <person name="Adam C."/>
            <person name="LaButti K."/>
            <person name="Lipzen A."/>
            <person name="Riley R."/>
            <person name="Grigoriev I.V."/>
            <person name="Nagy L.G."/>
        </authorList>
    </citation>
    <scope>NUCLEOTIDE SEQUENCE [LARGE SCALE GENOMIC DNA]</scope>
    <source>
        <strain evidence="2 3">NL-1724</strain>
    </source>
</reference>
<dbReference type="EMBL" id="VDMD01000001">
    <property type="protein sequence ID" value="TRM70334.1"/>
    <property type="molecule type" value="Genomic_DNA"/>
</dbReference>
<evidence type="ECO:0008006" key="4">
    <source>
        <dbReference type="Google" id="ProtNLM"/>
    </source>
</evidence>
<sequence>MSPCICSIVITSLSCFALALRCVHATSSASLSAHHTCTLLLLIDIFQHPSRSFRPCSLAYIYCCFNENNARSTP</sequence>
<dbReference type="AlphaFoldDB" id="A0A550CZW2"/>
<comment type="caution">
    <text evidence="2">The sequence shown here is derived from an EMBL/GenBank/DDBJ whole genome shotgun (WGS) entry which is preliminary data.</text>
</comment>